<feature type="domain" description="BSD" evidence="2">
    <location>
        <begin position="209"/>
        <end position="261"/>
    </location>
</feature>
<feature type="compositionally biased region" description="Acidic residues" evidence="1">
    <location>
        <begin position="286"/>
        <end position="299"/>
    </location>
</feature>
<evidence type="ECO:0000313" key="4">
    <source>
        <dbReference type="Proteomes" id="UP001154282"/>
    </source>
</evidence>
<dbReference type="InterPro" id="IPR005607">
    <property type="entry name" value="BSD_dom"/>
</dbReference>
<dbReference type="Gene3D" id="1.10.3970.10">
    <property type="entry name" value="BSD domain"/>
    <property type="match status" value="1"/>
</dbReference>
<dbReference type="InterPro" id="IPR035925">
    <property type="entry name" value="BSD_dom_sf"/>
</dbReference>
<feature type="compositionally biased region" description="Acidic residues" evidence="1">
    <location>
        <begin position="423"/>
        <end position="443"/>
    </location>
</feature>
<proteinExistence type="predicted"/>
<accession>A0AAV0RUV6</accession>
<dbReference type="PANTHER" id="PTHR16019:SF24">
    <property type="entry name" value="BSD DOMAIN-CONTAINING PROTEIN"/>
    <property type="match status" value="1"/>
</dbReference>
<dbReference type="AlphaFoldDB" id="A0AAV0RUV6"/>
<feature type="compositionally biased region" description="Low complexity" evidence="1">
    <location>
        <begin position="18"/>
        <end position="36"/>
    </location>
</feature>
<organism evidence="3 4">
    <name type="scientific">Linum tenue</name>
    <dbReference type="NCBI Taxonomy" id="586396"/>
    <lineage>
        <taxon>Eukaryota</taxon>
        <taxon>Viridiplantae</taxon>
        <taxon>Streptophyta</taxon>
        <taxon>Embryophyta</taxon>
        <taxon>Tracheophyta</taxon>
        <taxon>Spermatophyta</taxon>
        <taxon>Magnoliopsida</taxon>
        <taxon>eudicotyledons</taxon>
        <taxon>Gunneridae</taxon>
        <taxon>Pentapetalae</taxon>
        <taxon>rosids</taxon>
        <taxon>fabids</taxon>
        <taxon>Malpighiales</taxon>
        <taxon>Linaceae</taxon>
        <taxon>Linum</taxon>
    </lineage>
</organism>
<evidence type="ECO:0000256" key="1">
    <source>
        <dbReference type="SAM" id="MobiDB-lite"/>
    </source>
</evidence>
<reference evidence="3" key="1">
    <citation type="submission" date="2022-08" db="EMBL/GenBank/DDBJ databases">
        <authorList>
            <person name="Gutierrez-Valencia J."/>
        </authorList>
    </citation>
    <scope>NUCLEOTIDE SEQUENCE</scope>
</reference>
<dbReference type="PANTHER" id="PTHR16019">
    <property type="entry name" value="SYNAPSE-ASSOCIATED PROTEIN"/>
    <property type="match status" value="1"/>
</dbReference>
<evidence type="ECO:0000259" key="2">
    <source>
        <dbReference type="PROSITE" id="PS50858"/>
    </source>
</evidence>
<name>A0AAV0RUV6_9ROSI</name>
<dbReference type="SUPFAM" id="SSF140383">
    <property type="entry name" value="BSD domain-like"/>
    <property type="match status" value="1"/>
</dbReference>
<dbReference type="SMART" id="SM00751">
    <property type="entry name" value="BSD"/>
    <property type="match status" value="1"/>
</dbReference>
<gene>
    <name evidence="3" type="ORF">LITE_LOCUS49483</name>
</gene>
<dbReference type="GO" id="GO:0005737">
    <property type="term" value="C:cytoplasm"/>
    <property type="evidence" value="ECO:0007669"/>
    <property type="project" value="TreeGrafter"/>
</dbReference>
<feature type="region of interest" description="Disordered" evidence="1">
    <location>
        <begin position="1"/>
        <end position="50"/>
    </location>
</feature>
<feature type="region of interest" description="Disordered" evidence="1">
    <location>
        <begin position="286"/>
        <end position="443"/>
    </location>
</feature>
<dbReference type="Proteomes" id="UP001154282">
    <property type="component" value="Unassembled WGS sequence"/>
</dbReference>
<keyword evidence="4" id="KW-1185">Reference proteome</keyword>
<protein>
    <recommendedName>
        <fullName evidence="2">BSD domain-containing protein</fullName>
    </recommendedName>
</protein>
<dbReference type="InterPro" id="IPR051494">
    <property type="entry name" value="BSD_domain-containing"/>
</dbReference>
<feature type="region of interest" description="Disordered" evidence="1">
    <location>
        <begin position="142"/>
        <end position="172"/>
    </location>
</feature>
<comment type="caution">
    <text evidence="3">The sequence shown here is derived from an EMBL/GenBank/DDBJ whole genome shotgun (WGS) entry which is preliminary data.</text>
</comment>
<dbReference type="Pfam" id="PF03909">
    <property type="entry name" value="BSD"/>
    <property type="match status" value="1"/>
</dbReference>
<sequence length="443" mass="48493">MNFFRTVFSDDLTPPASPTSASEPETAASDSNSDPESNPPPPTTTTANLDPWTFGLMIRKLATKSESVIETYRRDLEELGSGLKKETAAIRDVASRAVKDLPASLEASASAAQESLETVGQAIDDIGATVWKSTAQIISHGRDLSNASSPDYNDHDSDSSNNGGGGRGSSLPLKPYSRYDAQLLALQSNLNTYCREPEDKEGYDGWRLGLRSSVVEEKRDEIEKLLTENEVVREIYDEVMPSKVNIETFWSRYFYRAQKLKEAEEARAKIVKRVISVEEEDLSWDFDDDVEDNDTAADIDDQRKGSQSQLNDRGGTDVEQTENFQKGGNEDVSEGTKFGGGFGDDQYSDTKVEKADGNNGGGGESCKDSDVSVVSSQQSFVPEVEDLGWDEIEDIGSNDEKAAGAGNAAATSRVDLRKRLGSADEEEDLSWDIEDEDEESVKH</sequence>
<feature type="compositionally biased region" description="Acidic residues" evidence="1">
    <location>
        <begin position="383"/>
        <end position="397"/>
    </location>
</feature>
<dbReference type="PROSITE" id="PS50858">
    <property type="entry name" value="BSD"/>
    <property type="match status" value="1"/>
</dbReference>
<dbReference type="EMBL" id="CAMGYJ010000011">
    <property type="protein sequence ID" value="CAI0559998.1"/>
    <property type="molecule type" value="Genomic_DNA"/>
</dbReference>
<evidence type="ECO:0000313" key="3">
    <source>
        <dbReference type="EMBL" id="CAI0559998.1"/>
    </source>
</evidence>